<dbReference type="InterPro" id="IPR050092">
    <property type="entry name" value="RNase_H"/>
</dbReference>
<dbReference type="GO" id="GO:0003676">
    <property type="term" value="F:nucleic acid binding"/>
    <property type="evidence" value="ECO:0007669"/>
    <property type="project" value="InterPro"/>
</dbReference>
<evidence type="ECO:0000256" key="5">
    <source>
        <dbReference type="ARBA" id="ARBA00022722"/>
    </source>
</evidence>
<dbReference type="FunFam" id="3.40.970.10:FF:000001">
    <property type="entry name" value="Ribonuclease H1"/>
    <property type="match status" value="2"/>
</dbReference>
<keyword evidence="6" id="KW-0479">Metal-binding</keyword>
<dbReference type="PROSITE" id="PS50879">
    <property type="entry name" value="RNASE_H_1"/>
    <property type="match status" value="1"/>
</dbReference>
<feature type="compositionally biased region" description="Polar residues" evidence="10">
    <location>
        <begin position="527"/>
        <end position="540"/>
    </location>
</feature>
<dbReference type="GO" id="GO:0046872">
    <property type="term" value="F:metal ion binding"/>
    <property type="evidence" value="ECO:0007669"/>
    <property type="project" value="UniProtKB-KW"/>
</dbReference>
<dbReference type="PANTHER" id="PTHR10642">
    <property type="entry name" value="RIBONUCLEASE H1"/>
    <property type="match status" value="1"/>
</dbReference>
<dbReference type="EMBL" id="QXGB01003237">
    <property type="protein sequence ID" value="KAE9171926.1"/>
    <property type="molecule type" value="Genomic_DNA"/>
</dbReference>
<evidence type="ECO:0000256" key="7">
    <source>
        <dbReference type="ARBA" id="ARBA00022759"/>
    </source>
</evidence>
<dbReference type="CDD" id="cd09280">
    <property type="entry name" value="RNase_HI_eukaryote_like"/>
    <property type="match status" value="1"/>
</dbReference>
<dbReference type="GO" id="GO:0043137">
    <property type="term" value="P:DNA replication, removal of RNA primer"/>
    <property type="evidence" value="ECO:0007669"/>
    <property type="project" value="TreeGrafter"/>
</dbReference>
<dbReference type="AlphaFoldDB" id="A0A6A3VVY0"/>
<evidence type="ECO:0000259" key="11">
    <source>
        <dbReference type="PROSITE" id="PS50879"/>
    </source>
</evidence>
<evidence type="ECO:0000256" key="1">
    <source>
        <dbReference type="ARBA" id="ARBA00000077"/>
    </source>
</evidence>
<evidence type="ECO:0000256" key="9">
    <source>
        <dbReference type="ARBA" id="ARBA00022842"/>
    </source>
</evidence>
<evidence type="ECO:0000313" key="12">
    <source>
        <dbReference type="EMBL" id="KAE8922152.1"/>
    </source>
</evidence>
<evidence type="ECO:0000313" key="14">
    <source>
        <dbReference type="EMBL" id="KAE9171926.1"/>
    </source>
</evidence>
<evidence type="ECO:0000256" key="10">
    <source>
        <dbReference type="SAM" id="MobiDB-lite"/>
    </source>
</evidence>
<keyword evidence="16" id="KW-1185">Reference proteome</keyword>
<dbReference type="Proteomes" id="UP000433483">
    <property type="component" value="Unassembled WGS sequence"/>
</dbReference>
<dbReference type="InterPro" id="IPR011320">
    <property type="entry name" value="RNase_H1_N"/>
</dbReference>
<evidence type="ECO:0000256" key="8">
    <source>
        <dbReference type="ARBA" id="ARBA00022801"/>
    </source>
</evidence>
<feature type="compositionally biased region" description="Low complexity" evidence="10">
    <location>
        <begin position="511"/>
        <end position="526"/>
    </location>
</feature>
<evidence type="ECO:0000313" key="15">
    <source>
        <dbReference type="Proteomes" id="UP000429523"/>
    </source>
</evidence>
<dbReference type="InterPro" id="IPR002156">
    <property type="entry name" value="RNaseH_domain"/>
</dbReference>
<dbReference type="OrthoDB" id="407198at2759"/>
<keyword evidence="5" id="KW-0540">Nuclease</keyword>
<proteinExistence type="inferred from homology"/>
<reference evidence="15 16" key="1">
    <citation type="submission" date="2018-08" db="EMBL/GenBank/DDBJ databases">
        <title>Genomic investigation of the strawberry pathogen Phytophthora fragariae indicates pathogenicity is determined by transcriptional variation in three key races.</title>
        <authorList>
            <person name="Adams T.M."/>
            <person name="Armitage A.D."/>
            <person name="Sobczyk M.K."/>
            <person name="Bates H.J."/>
            <person name="Dunwell J.M."/>
            <person name="Nellist C.F."/>
            <person name="Harrison R.J."/>
        </authorList>
    </citation>
    <scope>NUCLEOTIDE SEQUENCE [LARGE SCALE GENOMIC DNA]</scope>
    <source>
        <strain evidence="14 16">NOV-27</strain>
        <strain evidence="12 15">NOV-9</strain>
        <strain evidence="13 17">SCRP245</strain>
    </source>
</reference>
<feature type="domain" description="RNase H type-1" evidence="11">
    <location>
        <begin position="280"/>
        <end position="435"/>
    </location>
</feature>
<gene>
    <name evidence="14" type="ORF">PF005_g26945</name>
    <name evidence="12" type="ORF">PF009_g27579</name>
    <name evidence="13" type="ORF">PF011_g25866</name>
</gene>
<dbReference type="EC" id="3.1.26.4" evidence="4"/>
<comment type="cofactor">
    <cofactor evidence="2">
        <name>Mg(2+)</name>
        <dbReference type="ChEBI" id="CHEBI:18420"/>
    </cofactor>
</comment>
<keyword evidence="8" id="KW-0378">Hydrolase</keyword>
<dbReference type="EMBL" id="QXFW01003265">
    <property type="protein sequence ID" value="KAE8971879.1"/>
    <property type="molecule type" value="Genomic_DNA"/>
</dbReference>
<dbReference type="InterPro" id="IPR012337">
    <property type="entry name" value="RNaseH-like_sf"/>
</dbReference>
<keyword evidence="9" id="KW-0460">Magnesium</keyword>
<evidence type="ECO:0000313" key="13">
    <source>
        <dbReference type="EMBL" id="KAE8971879.1"/>
    </source>
</evidence>
<dbReference type="InterPro" id="IPR036397">
    <property type="entry name" value="RNaseH_sf"/>
</dbReference>
<evidence type="ECO:0000256" key="6">
    <source>
        <dbReference type="ARBA" id="ARBA00022723"/>
    </source>
</evidence>
<dbReference type="Pfam" id="PF00075">
    <property type="entry name" value="RNase_H"/>
    <property type="match status" value="1"/>
</dbReference>
<evidence type="ECO:0000313" key="16">
    <source>
        <dbReference type="Proteomes" id="UP000433483"/>
    </source>
</evidence>
<evidence type="ECO:0000256" key="2">
    <source>
        <dbReference type="ARBA" id="ARBA00001946"/>
    </source>
</evidence>
<dbReference type="InterPro" id="IPR009027">
    <property type="entry name" value="Ribosomal_bL9/RNase_H1_N"/>
</dbReference>
<dbReference type="SUPFAM" id="SSF55658">
    <property type="entry name" value="L9 N-domain-like"/>
    <property type="match status" value="3"/>
</dbReference>
<feature type="region of interest" description="Disordered" evidence="10">
    <location>
        <begin position="62"/>
        <end position="93"/>
    </location>
</feature>
<comment type="caution">
    <text evidence="14">The sequence shown here is derived from an EMBL/GenBank/DDBJ whole genome shotgun (WGS) entry which is preliminary data.</text>
</comment>
<feature type="compositionally biased region" description="Low complexity" evidence="10">
    <location>
        <begin position="65"/>
        <end position="78"/>
    </location>
</feature>
<protein>
    <recommendedName>
        <fullName evidence="4">ribonuclease H</fullName>
        <ecNumber evidence="4">3.1.26.4</ecNumber>
    </recommendedName>
</protein>
<dbReference type="Gene3D" id="3.30.420.10">
    <property type="entry name" value="Ribonuclease H-like superfamily/Ribonuclease H"/>
    <property type="match status" value="1"/>
</dbReference>
<comment type="catalytic activity">
    <reaction evidence="1">
        <text>Endonucleolytic cleavage to 5'-phosphomonoester.</text>
        <dbReference type="EC" id="3.1.26.4"/>
    </reaction>
</comment>
<dbReference type="Proteomes" id="UP000460718">
    <property type="component" value="Unassembled WGS sequence"/>
</dbReference>
<sequence length="632" mass="69205">MAKGGGFYAVAAGRSTGVFTTWAECEAQVKGFTGGRYKKFKTNGEARTFIDDYNRQHGIVALSEAPATNPNSNPTSNPKRPRDQNIAVGQPPSQKLKQAAQGTFYAVAKGLKTGVVTSKQEVDAMTVGYPGRSVYKEFDSKQAAVSYLATFATTSQNSTSLTSILKNEASQPRVSQQKSALGDDVQLKNAAPKGFAGAEATADVDAQLADTSSKPGSWWYAVAKGRKTGVFRTWAEAKKQVEKLFSASFKKFPTKEQAEAFVSQHAAASKVLAGDPDPKDPDALVAFCDGSALQNGRRGCRAGYACIFPHNEDWNVAKQLVEERATNNRAEYMAALEAMKRANLEDPEGSRVLFIFSDSMLLIRSMTEWVQTWQKNNWKKADGQPVQNRDLLELLMVEKGNRRVRWTHVKAHTGKKDWRSKWNDVADNAARGAALTVAQALTYRGRVLEVADFLAEAQAARKDQVEPRSTASTMKFSALLLLLVSAIAASVVPSAYGLQEDAKGAHLRQLQDQPSGQEQPEQPGFQNVQPQQPLFSNLQPQQPNYLSGFPNVQPQQPNMPFSLSGGMNTNPNTNPGSNEIMIACFPGSWDWPRCRYGGGGGCFPGSWNWPRCRYGGGCFPGSWSWPRCRWMA</sequence>
<organism evidence="14 16">
    <name type="scientific">Phytophthora fragariae</name>
    <dbReference type="NCBI Taxonomy" id="53985"/>
    <lineage>
        <taxon>Eukaryota</taxon>
        <taxon>Sar</taxon>
        <taxon>Stramenopiles</taxon>
        <taxon>Oomycota</taxon>
        <taxon>Peronosporomycetes</taxon>
        <taxon>Peronosporales</taxon>
        <taxon>Peronosporaceae</taxon>
        <taxon>Phytophthora</taxon>
    </lineage>
</organism>
<dbReference type="Gene3D" id="3.40.970.10">
    <property type="entry name" value="Ribonuclease H1, N-terminal domain"/>
    <property type="match status" value="3"/>
</dbReference>
<dbReference type="GO" id="GO:0004523">
    <property type="term" value="F:RNA-DNA hybrid ribonuclease activity"/>
    <property type="evidence" value="ECO:0007669"/>
    <property type="project" value="UniProtKB-EC"/>
</dbReference>
<dbReference type="SUPFAM" id="SSF53098">
    <property type="entry name" value="Ribonuclease H-like"/>
    <property type="match status" value="1"/>
</dbReference>
<dbReference type="Proteomes" id="UP000429523">
    <property type="component" value="Unassembled WGS sequence"/>
</dbReference>
<dbReference type="InterPro" id="IPR037056">
    <property type="entry name" value="RNase_H1_N_sf"/>
</dbReference>
<dbReference type="Pfam" id="PF01693">
    <property type="entry name" value="Cauli_VI"/>
    <property type="match status" value="3"/>
</dbReference>
<name>A0A6A3VVY0_9STRA</name>
<comment type="similarity">
    <text evidence="3">Belongs to the RNase H family.</text>
</comment>
<keyword evidence="7" id="KW-0255">Endonuclease</keyword>
<evidence type="ECO:0000256" key="4">
    <source>
        <dbReference type="ARBA" id="ARBA00012180"/>
    </source>
</evidence>
<feature type="region of interest" description="Disordered" evidence="10">
    <location>
        <begin position="507"/>
        <end position="540"/>
    </location>
</feature>
<evidence type="ECO:0000256" key="3">
    <source>
        <dbReference type="ARBA" id="ARBA00005300"/>
    </source>
</evidence>
<dbReference type="EMBL" id="QXGF01003192">
    <property type="protein sequence ID" value="KAE8922152.1"/>
    <property type="molecule type" value="Genomic_DNA"/>
</dbReference>
<evidence type="ECO:0000313" key="17">
    <source>
        <dbReference type="Proteomes" id="UP000460718"/>
    </source>
</evidence>
<dbReference type="FunFam" id="3.30.420.10:FF:000275">
    <property type="entry name" value="Ribonuclease H"/>
    <property type="match status" value="1"/>
</dbReference>
<dbReference type="PANTHER" id="PTHR10642:SF26">
    <property type="entry name" value="RIBONUCLEASE H1"/>
    <property type="match status" value="1"/>
</dbReference>
<accession>A0A6A3VVY0</accession>